<dbReference type="STRING" id="1121409.SAMN02745124_00693"/>
<evidence type="ECO:0000256" key="1">
    <source>
        <dbReference type="ARBA" id="ARBA00012528"/>
    </source>
</evidence>
<dbReference type="GO" id="GO:0052621">
    <property type="term" value="F:diguanylate cyclase activity"/>
    <property type="evidence" value="ECO:0007669"/>
    <property type="project" value="UniProtKB-EC"/>
</dbReference>
<proteinExistence type="predicted"/>
<evidence type="ECO:0000256" key="2">
    <source>
        <dbReference type="ARBA" id="ARBA00034247"/>
    </source>
</evidence>
<dbReference type="OrthoDB" id="9783076at2"/>
<sequence length="149" mass="16822">MCLPFIRAERCIGLLSAAVRRQTFNELDNKFIHLFGATFADRISDLLLRQQATEILIHKAIRDPLTGLLNRGAIINRLESQLALSRRDGQPLSIILLDIDFFKVDNDSYGHLPGDEVLREIAHRLSAETCCSDSLGRFGGERFLLVLYP</sequence>
<evidence type="ECO:0000259" key="3">
    <source>
        <dbReference type="PROSITE" id="PS50887"/>
    </source>
</evidence>
<reference evidence="4 5" key="1">
    <citation type="submission" date="2016-11" db="EMBL/GenBank/DDBJ databases">
        <authorList>
            <person name="Jaros S."/>
            <person name="Januszkiewicz K."/>
            <person name="Wedrychowicz H."/>
        </authorList>
    </citation>
    <scope>NUCLEOTIDE SEQUENCE [LARGE SCALE GENOMIC DNA]</scope>
    <source>
        <strain evidence="4 5">DSM 9705</strain>
    </source>
</reference>
<accession>A0A1M5TFQ1</accession>
<dbReference type="GO" id="GO:0043709">
    <property type="term" value="P:cell adhesion involved in single-species biofilm formation"/>
    <property type="evidence" value="ECO:0007669"/>
    <property type="project" value="TreeGrafter"/>
</dbReference>
<dbReference type="NCBIfam" id="TIGR00254">
    <property type="entry name" value="GGDEF"/>
    <property type="match status" value="1"/>
</dbReference>
<gene>
    <name evidence="4" type="ORF">SAMN02745124_00693</name>
</gene>
<dbReference type="PANTHER" id="PTHR45138:SF9">
    <property type="entry name" value="DIGUANYLATE CYCLASE DGCM-RELATED"/>
    <property type="match status" value="1"/>
</dbReference>
<dbReference type="Pfam" id="PF00990">
    <property type="entry name" value="GGDEF"/>
    <property type="match status" value="1"/>
</dbReference>
<organism evidence="4 5">
    <name type="scientific">Desulfofustis glycolicus DSM 9705</name>
    <dbReference type="NCBI Taxonomy" id="1121409"/>
    <lineage>
        <taxon>Bacteria</taxon>
        <taxon>Pseudomonadati</taxon>
        <taxon>Thermodesulfobacteriota</taxon>
        <taxon>Desulfobulbia</taxon>
        <taxon>Desulfobulbales</taxon>
        <taxon>Desulfocapsaceae</taxon>
        <taxon>Desulfofustis</taxon>
    </lineage>
</organism>
<evidence type="ECO:0000313" key="4">
    <source>
        <dbReference type="EMBL" id="SHH49536.1"/>
    </source>
</evidence>
<dbReference type="PROSITE" id="PS50887">
    <property type="entry name" value="GGDEF"/>
    <property type="match status" value="1"/>
</dbReference>
<dbReference type="SUPFAM" id="SSF55073">
    <property type="entry name" value="Nucleotide cyclase"/>
    <property type="match status" value="1"/>
</dbReference>
<dbReference type="Proteomes" id="UP000184139">
    <property type="component" value="Unassembled WGS sequence"/>
</dbReference>
<dbReference type="InterPro" id="IPR050469">
    <property type="entry name" value="Diguanylate_Cyclase"/>
</dbReference>
<dbReference type="GO" id="GO:1902201">
    <property type="term" value="P:negative regulation of bacterial-type flagellum-dependent cell motility"/>
    <property type="evidence" value="ECO:0007669"/>
    <property type="project" value="TreeGrafter"/>
</dbReference>
<dbReference type="SMART" id="SM00267">
    <property type="entry name" value="GGDEF"/>
    <property type="match status" value="1"/>
</dbReference>
<dbReference type="CDD" id="cd01949">
    <property type="entry name" value="GGDEF"/>
    <property type="match status" value="1"/>
</dbReference>
<dbReference type="AlphaFoldDB" id="A0A1M5TFQ1"/>
<dbReference type="GO" id="GO:0005886">
    <property type="term" value="C:plasma membrane"/>
    <property type="evidence" value="ECO:0007669"/>
    <property type="project" value="TreeGrafter"/>
</dbReference>
<protein>
    <recommendedName>
        <fullName evidence="1">diguanylate cyclase</fullName>
        <ecNumber evidence="1">2.7.7.65</ecNumber>
    </recommendedName>
</protein>
<feature type="domain" description="GGDEF" evidence="3">
    <location>
        <begin position="90"/>
        <end position="149"/>
    </location>
</feature>
<evidence type="ECO:0000313" key="5">
    <source>
        <dbReference type="Proteomes" id="UP000184139"/>
    </source>
</evidence>
<keyword evidence="5" id="KW-1185">Reference proteome</keyword>
<dbReference type="PANTHER" id="PTHR45138">
    <property type="entry name" value="REGULATORY COMPONENTS OF SENSORY TRANSDUCTION SYSTEM"/>
    <property type="match status" value="1"/>
</dbReference>
<name>A0A1M5TFQ1_9BACT</name>
<dbReference type="EC" id="2.7.7.65" evidence="1"/>
<dbReference type="InterPro" id="IPR000160">
    <property type="entry name" value="GGDEF_dom"/>
</dbReference>
<comment type="catalytic activity">
    <reaction evidence="2">
        <text>2 GTP = 3',3'-c-di-GMP + 2 diphosphate</text>
        <dbReference type="Rhea" id="RHEA:24898"/>
        <dbReference type="ChEBI" id="CHEBI:33019"/>
        <dbReference type="ChEBI" id="CHEBI:37565"/>
        <dbReference type="ChEBI" id="CHEBI:58805"/>
        <dbReference type="EC" id="2.7.7.65"/>
    </reaction>
</comment>
<dbReference type="Gene3D" id="3.30.70.270">
    <property type="match status" value="1"/>
</dbReference>
<dbReference type="InterPro" id="IPR043128">
    <property type="entry name" value="Rev_trsase/Diguanyl_cyclase"/>
</dbReference>
<dbReference type="EMBL" id="FQXS01000003">
    <property type="protein sequence ID" value="SHH49536.1"/>
    <property type="molecule type" value="Genomic_DNA"/>
</dbReference>
<dbReference type="InterPro" id="IPR029787">
    <property type="entry name" value="Nucleotide_cyclase"/>
</dbReference>